<accession>F9RVK7</accession>
<comment type="caution">
    <text evidence="2">The sequence shown here is derived from an EMBL/GenBank/DDBJ whole genome shotgun (WGS) entry which is preliminary data.</text>
</comment>
<keyword evidence="1" id="KW-1133">Transmembrane helix</keyword>
<evidence type="ECO:0000313" key="3">
    <source>
        <dbReference type="Proteomes" id="UP000004349"/>
    </source>
</evidence>
<gene>
    <name evidence="2" type="ORF">VIS19158_22597</name>
</gene>
<dbReference type="EMBL" id="AFWE01000225">
    <property type="protein sequence ID" value="EGU29535.1"/>
    <property type="molecule type" value="Genomic_DNA"/>
</dbReference>
<evidence type="ECO:0000313" key="2">
    <source>
        <dbReference type="EMBL" id="EGU29535.1"/>
    </source>
</evidence>
<organism evidence="2 3">
    <name type="scientific">Vibrio scophthalmi LMG 19158</name>
    <dbReference type="NCBI Taxonomy" id="870967"/>
    <lineage>
        <taxon>Bacteria</taxon>
        <taxon>Pseudomonadati</taxon>
        <taxon>Pseudomonadota</taxon>
        <taxon>Gammaproteobacteria</taxon>
        <taxon>Vibrionales</taxon>
        <taxon>Vibrionaceae</taxon>
        <taxon>Vibrio</taxon>
    </lineage>
</organism>
<dbReference type="AlphaFoldDB" id="F9RVK7"/>
<dbReference type="Proteomes" id="UP000004349">
    <property type="component" value="Unassembled WGS sequence"/>
</dbReference>
<protein>
    <submittedName>
        <fullName evidence="2">Uncharacterized protein</fullName>
    </submittedName>
</protein>
<name>F9RVK7_9VIBR</name>
<keyword evidence="1" id="KW-0472">Membrane</keyword>
<sequence>MEFILLVHLRCGSEADLKLSKYKVLLFNGFYVGSLVYLIFVMLNFMVFVRWAVFDGASGLIKAVFCHGGDR</sequence>
<dbReference type="RefSeq" id="WP_005600054.1">
    <property type="nucleotide sequence ID" value="NZ_AFWE01000225.1"/>
</dbReference>
<reference evidence="2 3" key="1">
    <citation type="journal article" date="2012" name="Int. J. Syst. Evol. Microbiol.">
        <title>Vibrio caribbeanicus sp. nov., isolated from the marine sponge Scleritoderma cyanea.</title>
        <authorList>
            <person name="Hoffmann M."/>
            <person name="Monday S.R."/>
            <person name="Allard M.W."/>
            <person name="Strain E.A."/>
            <person name="Whittaker P."/>
            <person name="Naum M."/>
            <person name="McCarthy P.J."/>
            <person name="Lopez J.V."/>
            <person name="Fischer M."/>
            <person name="Brown E.W."/>
        </authorList>
    </citation>
    <scope>NUCLEOTIDE SEQUENCE [LARGE SCALE GENOMIC DNA]</scope>
    <source>
        <strain evidence="2 3">LMG 19158</strain>
    </source>
</reference>
<feature type="transmembrane region" description="Helical" evidence="1">
    <location>
        <begin position="30"/>
        <end position="53"/>
    </location>
</feature>
<proteinExistence type="predicted"/>
<keyword evidence="1" id="KW-0812">Transmembrane</keyword>
<evidence type="ECO:0000256" key="1">
    <source>
        <dbReference type="SAM" id="Phobius"/>
    </source>
</evidence>